<dbReference type="GO" id="GO:0005634">
    <property type="term" value="C:nucleus"/>
    <property type="evidence" value="ECO:0007669"/>
    <property type="project" value="TreeGrafter"/>
</dbReference>
<dbReference type="PANTHER" id="PTHR13271">
    <property type="entry name" value="UNCHARACTERIZED PUTATIVE METHYLTRANSFERASE"/>
    <property type="match status" value="1"/>
</dbReference>
<organism evidence="3 4">
    <name type="scientific">Schizothecium vesticola</name>
    <dbReference type="NCBI Taxonomy" id="314040"/>
    <lineage>
        <taxon>Eukaryota</taxon>
        <taxon>Fungi</taxon>
        <taxon>Dikarya</taxon>
        <taxon>Ascomycota</taxon>
        <taxon>Pezizomycotina</taxon>
        <taxon>Sordariomycetes</taxon>
        <taxon>Sordariomycetidae</taxon>
        <taxon>Sordariales</taxon>
        <taxon>Schizotheciaceae</taxon>
        <taxon>Schizothecium</taxon>
    </lineage>
</organism>
<dbReference type="PROSITE" id="PS50280">
    <property type="entry name" value="SET"/>
    <property type="match status" value="1"/>
</dbReference>
<dbReference type="GO" id="GO:0016279">
    <property type="term" value="F:protein-lysine N-methyltransferase activity"/>
    <property type="evidence" value="ECO:0007669"/>
    <property type="project" value="TreeGrafter"/>
</dbReference>
<keyword evidence="4" id="KW-1185">Reference proteome</keyword>
<dbReference type="SUPFAM" id="SSF82199">
    <property type="entry name" value="SET domain"/>
    <property type="match status" value="1"/>
</dbReference>
<feature type="compositionally biased region" description="Acidic residues" evidence="1">
    <location>
        <begin position="462"/>
        <end position="477"/>
    </location>
</feature>
<reference evidence="3" key="1">
    <citation type="submission" date="2023-06" db="EMBL/GenBank/DDBJ databases">
        <title>Genome-scale phylogeny and comparative genomics of the fungal order Sordariales.</title>
        <authorList>
            <consortium name="Lawrence Berkeley National Laboratory"/>
            <person name="Hensen N."/>
            <person name="Bonometti L."/>
            <person name="Westerberg I."/>
            <person name="Brannstrom I.O."/>
            <person name="Guillou S."/>
            <person name="Cros-Aarteil S."/>
            <person name="Calhoun S."/>
            <person name="Haridas S."/>
            <person name="Kuo A."/>
            <person name="Mondo S."/>
            <person name="Pangilinan J."/>
            <person name="Riley R."/>
            <person name="LaButti K."/>
            <person name="Andreopoulos B."/>
            <person name="Lipzen A."/>
            <person name="Chen C."/>
            <person name="Yanf M."/>
            <person name="Daum C."/>
            <person name="Ng V."/>
            <person name="Clum A."/>
            <person name="Steindorff A."/>
            <person name="Ohm R."/>
            <person name="Martin F."/>
            <person name="Silar P."/>
            <person name="Natvig D."/>
            <person name="Lalanne C."/>
            <person name="Gautier V."/>
            <person name="Ament-velasquez S.L."/>
            <person name="Kruys A."/>
            <person name="Hutchinson M.I."/>
            <person name="Powell A.J."/>
            <person name="Barry K."/>
            <person name="Miller A.N."/>
            <person name="Grigoriev I.V."/>
            <person name="Debuchy R."/>
            <person name="Gladieux P."/>
            <person name="Thoren M.H."/>
            <person name="Johannesson H."/>
        </authorList>
    </citation>
    <scope>NUCLEOTIDE SEQUENCE</scope>
    <source>
        <strain evidence="3">SMH3187-1</strain>
    </source>
</reference>
<evidence type="ECO:0000313" key="4">
    <source>
        <dbReference type="Proteomes" id="UP001172155"/>
    </source>
</evidence>
<comment type="caution">
    <text evidence="3">The sequence shown here is derived from an EMBL/GenBank/DDBJ whole genome shotgun (WGS) entry which is preliminary data.</text>
</comment>
<gene>
    <name evidence="3" type="ORF">B0T18DRAFT_436533</name>
</gene>
<dbReference type="AlphaFoldDB" id="A0AA40F7C2"/>
<evidence type="ECO:0000313" key="3">
    <source>
        <dbReference type="EMBL" id="KAK0752543.1"/>
    </source>
</evidence>
<name>A0AA40F7C2_9PEZI</name>
<dbReference type="Proteomes" id="UP001172155">
    <property type="component" value="Unassembled WGS sequence"/>
</dbReference>
<evidence type="ECO:0000259" key="2">
    <source>
        <dbReference type="PROSITE" id="PS50280"/>
    </source>
</evidence>
<dbReference type="InterPro" id="IPR050600">
    <property type="entry name" value="SETD3_SETD6_MTase"/>
</dbReference>
<dbReference type="InterPro" id="IPR046341">
    <property type="entry name" value="SET_dom_sf"/>
</dbReference>
<dbReference type="PANTHER" id="PTHR13271:SF76">
    <property type="entry name" value="SET DOMAIN-CONTAINING PROTEIN 8"/>
    <property type="match status" value="1"/>
</dbReference>
<accession>A0AA40F7C2</accession>
<evidence type="ECO:0000256" key="1">
    <source>
        <dbReference type="SAM" id="MobiDB-lite"/>
    </source>
</evidence>
<feature type="region of interest" description="Disordered" evidence="1">
    <location>
        <begin position="456"/>
        <end position="477"/>
    </location>
</feature>
<dbReference type="InterPro" id="IPR001214">
    <property type="entry name" value="SET_dom"/>
</dbReference>
<sequence>MSEQLPIEDLPIWARFNNVGLLDVKITESDGKGYGVVCQKKPSTHQDAIDKPILLSVPRALVLNHDAVREYAKEDRGFKQLLDAVGHRSARTDILLFLLVQTALTSRPQHTSVGIINPWTNYLRFLPRNVPVPTLWNGDERLLLRGTSLDVAVNAKMTALVAEFDAIQSTSSTIPCWNELLWEHRTVSLRNWIQLDALYRSRCLELPRSGESMVPCIDMINHSANPTAYYDEDDQDEVILLARPGVNLDEGQEMTISYGKSKSAAEMLFSYGFIDQASTIESLVLPIDPFDDDPLAKAKRVGFGEAPRVYLERDDSGSIIWKSPFAHLMCVNEEDGLEFRILQDTYGGQQLRIFWQDDDVTDRAKDFESILEGHPLHALFRLRAVIVVQECLQTQLEQARSYENVSEPGDVRPECVAAAQTLRTMEVRLLESGIEALEKERASLLEDETVVAYLGSMKTTEEGGDDQETDEDTEDFS</sequence>
<dbReference type="Gene3D" id="3.90.1410.10">
    <property type="entry name" value="set domain protein methyltransferase, domain 1"/>
    <property type="match status" value="1"/>
</dbReference>
<proteinExistence type="predicted"/>
<protein>
    <recommendedName>
        <fullName evidence="2">SET domain-containing protein</fullName>
    </recommendedName>
</protein>
<dbReference type="CDD" id="cd10527">
    <property type="entry name" value="SET_LSMT"/>
    <property type="match status" value="1"/>
</dbReference>
<dbReference type="EMBL" id="JAUKUD010000002">
    <property type="protein sequence ID" value="KAK0752543.1"/>
    <property type="molecule type" value="Genomic_DNA"/>
</dbReference>
<feature type="domain" description="SET" evidence="2">
    <location>
        <begin position="22"/>
        <end position="259"/>
    </location>
</feature>